<organism evidence="2 3">
    <name type="scientific">Enterobacter cloacae subsp. cloacae (strain ATCC 13047 / DSM 30054 / NBRC 13535 / NCTC 10005 / WDCM 00083 / NCDC 279-56)</name>
    <dbReference type="NCBI Taxonomy" id="716541"/>
    <lineage>
        <taxon>Bacteria</taxon>
        <taxon>Pseudomonadati</taxon>
        <taxon>Pseudomonadota</taxon>
        <taxon>Gammaproteobacteria</taxon>
        <taxon>Enterobacterales</taxon>
        <taxon>Enterobacteriaceae</taxon>
        <taxon>Enterobacter</taxon>
        <taxon>Enterobacter cloacae complex</taxon>
    </lineage>
</organism>
<dbReference type="Proteomes" id="UP000002363">
    <property type="component" value="Plasmid pECL_A"/>
</dbReference>
<accession>A0A0H3CTV3</accession>
<dbReference type="KEGG" id="enc:ECL_A005"/>
<geneLocation type="plasmid" evidence="2 3">
    <name>pECL_A</name>
</geneLocation>
<evidence type="ECO:0000313" key="2">
    <source>
        <dbReference type="EMBL" id="ADF64693.1"/>
    </source>
</evidence>
<evidence type="ECO:0000313" key="3">
    <source>
        <dbReference type="Proteomes" id="UP000002363"/>
    </source>
</evidence>
<feature type="transmembrane region" description="Helical" evidence="1">
    <location>
        <begin position="69"/>
        <end position="93"/>
    </location>
</feature>
<dbReference type="RefSeq" id="WP_013087102.1">
    <property type="nucleotide sequence ID" value="NC_014107.1"/>
</dbReference>
<dbReference type="HOGENOM" id="CLU_158506_2_0_6"/>
<proteinExistence type="predicted"/>
<feature type="transmembrane region" description="Helical" evidence="1">
    <location>
        <begin position="45"/>
        <end position="63"/>
    </location>
</feature>
<gene>
    <name evidence="2" type="ordered locus">ECL_A005</name>
</gene>
<keyword evidence="1" id="KW-0472">Membrane</keyword>
<evidence type="ECO:0000256" key="1">
    <source>
        <dbReference type="SAM" id="Phobius"/>
    </source>
</evidence>
<protein>
    <submittedName>
        <fullName evidence="2">Uncharacterized protein</fullName>
    </submittedName>
</protein>
<keyword evidence="2" id="KW-0614">Plasmid</keyword>
<keyword evidence="1" id="KW-1133">Transmembrane helix</keyword>
<keyword evidence="1" id="KW-0812">Transmembrane</keyword>
<dbReference type="EnsemblBacteria" id="ADF64693">
    <property type="protein sequence ID" value="ADF64693"/>
    <property type="gene ID" value="ECL_A005"/>
</dbReference>
<reference evidence="2 3" key="1">
    <citation type="journal article" date="2010" name="J. Bacteriol.">
        <title>Complete genome sequence of Enterobacter cloacae subsp. cloacae type strain ATCC 13047.</title>
        <authorList>
            <person name="Ren Y."/>
            <person name="Ren Y."/>
            <person name="Zhou Z."/>
            <person name="Guo X."/>
            <person name="Li Y."/>
            <person name="Feng L."/>
            <person name="Wang L."/>
        </authorList>
    </citation>
    <scope>NUCLEOTIDE SEQUENCE [LARGE SCALE GENOMIC DNA]</scope>
    <source>
        <strain evidence="3">ATCC 13047 / DSM 30054 / NBRC 13535 / NCTC 10005 / WDCM 00083 / NCDC 279-56</strain>
        <plasmid evidence="2">pECL_A</plasmid>
    </source>
</reference>
<sequence length="112" mass="12247">MAISEKELLEAGFSNRDVDTLLERLSATGGTMQGFIAALSRRFRVSVWITVALALIMLVILIAGSRTHILSGGMSSLVVLTIAWLTFPPALGWKAFRLQKNARGRFQQSDSP</sequence>
<dbReference type="eggNOG" id="ENOG5033I3I">
    <property type="taxonomic scope" value="Bacteria"/>
</dbReference>
<dbReference type="OrthoDB" id="6614711at2"/>
<dbReference type="AlphaFoldDB" id="A0A0H3CTV3"/>
<dbReference type="PATRIC" id="fig|716541.4.peg.3"/>
<keyword evidence="3" id="KW-1185">Reference proteome</keyword>
<dbReference type="EMBL" id="CP001919">
    <property type="protein sequence ID" value="ADF64693.1"/>
    <property type="molecule type" value="Genomic_DNA"/>
</dbReference>
<name>A0A0H3CTV3_ENTCC</name>